<protein>
    <submittedName>
        <fullName evidence="1">Uncharacterized protein</fullName>
    </submittedName>
</protein>
<evidence type="ECO:0000313" key="1">
    <source>
        <dbReference type="EMBL" id="KAH7998833.1"/>
    </source>
</evidence>
<organism evidence="1 2">
    <name type="scientific">Sphaerodactylus townsendi</name>
    <dbReference type="NCBI Taxonomy" id="933632"/>
    <lineage>
        <taxon>Eukaryota</taxon>
        <taxon>Metazoa</taxon>
        <taxon>Chordata</taxon>
        <taxon>Craniata</taxon>
        <taxon>Vertebrata</taxon>
        <taxon>Euteleostomi</taxon>
        <taxon>Lepidosauria</taxon>
        <taxon>Squamata</taxon>
        <taxon>Bifurcata</taxon>
        <taxon>Gekkota</taxon>
        <taxon>Sphaerodactylidae</taxon>
        <taxon>Sphaerodactylus</taxon>
    </lineage>
</organism>
<accession>A0ACB8F0G9</accession>
<dbReference type="Proteomes" id="UP000827872">
    <property type="component" value="Linkage Group LG05"/>
</dbReference>
<gene>
    <name evidence="1" type="ORF">K3G42_001451</name>
</gene>
<keyword evidence="2" id="KW-1185">Reference proteome</keyword>
<name>A0ACB8F0G9_9SAUR</name>
<proteinExistence type="predicted"/>
<evidence type="ECO:0000313" key="2">
    <source>
        <dbReference type="Proteomes" id="UP000827872"/>
    </source>
</evidence>
<reference evidence="1" key="1">
    <citation type="submission" date="2021-08" db="EMBL/GenBank/DDBJ databases">
        <title>The first chromosome-level gecko genome reveals the dynamic sex chromosomes of Neotropical dwarf geckos (Sphaerodactylidae: Sphaerodactylus).</title>
        <authorList>
            <person name="Pinto B.J."/>
            <person name="Keating S.E."/>
            <person name="Gamble T."/>
        </authorList>
    </citation>
    <scope>NUCLEOTIDE SEQUENCE</scope>
    <source>
        <strain evidence="1">TG3544</strain>
    </source>
</reference>
<dbReference type="EMBL" id="CM037618">
    <property type="protein sequence ID" value="KAH7998833.1"/>
    <property type="molecule type" value="Genomic_DNA"/>
</dbReference>
<sequence length="146" mass="16284">MDLHVAPGSTAHFGFRPGFDPRCLSVRFSLAGHHGGARNAAQSEESNRQSLQQSMYASWPMNPPLLCIELQKSRDQADSLPELAQHETDMQSFWERARAKEPVYICCGVACSAIKNMKDSCVYFKSIDGLLRNAIAVKEQLNSARR</sequence>
<comment type="caution">
    <text evidence="1">The sequence shown here is derived from an EMBL/GenBank/DDBJ whole genome shotgun (WGS) entry which is preliminary data.</text>
</comment>